<sequence>MPEEEISTMSITQAIHRGKHLYPEKPALVCGDRTVNYGEVHDLVSRGAAVLQSLDSSPAARVGILSLNSDRAILAFHAAIWAGRVPNYLNIRWAAFELSQSIDDFEPSVLMVDDAFLEVGREMLKRCDSVKSLIYIGEQPAAPEKTLHWVGSIAAAAPLVDSAVGNDEMAFLNYTGGTTGKSKGVIHTHNTHMAALMTCMAEGFFQRGTCAMVTPLFHISGIAVSNASLMMGNTLYMLPAFDPGKFLQLVQNAAIEYTFIVPTMIKMVLDHPEFSSFDIASWEYITYGASSIDEALLLRAREQLPGVSFMQIYGQTEGLPASLMFDADHREAGFASGRTRSAGIPPLGMELKIIDVNGASLPRGEVGEICMRGPSLMKGYLNMPVQSAAALQDGWLHTGDAGYVNEDDFLYIVDRIKDMIISGGENVYSAEVENALARHQAVQSCAVVGLPHEKWGEVVHADVVLCPSASTTEEALITHCREYIAGYKLPKSISFVEAIPLTPVGKVDKVKIRQKYSER</sequence>
<feature type="domain" description="AMP-binding enzyme C-terminal" evidence="2">
    <location>
        <begin position="431"/>
        <end position="506"/>
    </location>
</feature>
<dbReference type="PROSITE" id="PS00455">
    <property type="entry name" value="AMP_BINDING"/>
    <property type="match status" value="1"/>
</dbReference>
<keyword evidence="4" id="KW-1185">Reference proteome</keyword>
<dbReference type="InterPro" id="IPR025110">
    <property type="entry name" value="AMP-bd_C"/>
</dbReference>
<dbReference type="InterPro" id="IPR042099">
    <property type="entry name" value="ANL_N_sf"/>
</dbReference>
<dbReference type="PANTHER" id="PTHR43767">
    <property type="entry name" value="LONG-CHAIN-FATTY-ACID--COA LIGASE"/>
    <property type="match status" value="1"/>
</dbReference>
<evidence type="ECO:0000313" key="3">
    <source>
        <dbReference type="EMBL" id="WOJ93783.1"/>
    </source>
</evidence>
<dbReference type="EMBL" id="CP136864">
    <property type="protein sequence ID" value="WOJ93783.1"/>
    <property type="molecule type" value="Genomic_DNA"/>
</dbReference>
<accession>A0ABZ0I430</accession>
<feature type="domain" description="AMP-dependent synthetase/ligase" evidence="1">
    <location>
        <begin position="22"/>
        <end position="381"/>
    </location>
</feature>
<gene>
    <name evidence="3" type="ORF">R0135_01120</name>
</gene>
<dbReference type="InterPro" id="IPR050237">
    <property type="entry name" value="ATP-dep_AMP-bd_enzyme"/>
</dbReference>
<organism evidence="3 4">
    <name type="scientific">Congregibacter variabilis</name>
    <dbReference type="NCBI Taxonomy" id="3081200"/>
    <lineage>
        <taxon>Bacteria</taxon>
        <taxon>Pseudomonadati</taxon>
        <taxon>Pseudomonadota</taxon>
        <taxon>Gammaproteobacteria</taxon>
        <taxon>Cellvibrionales</taxon>
        <taxon>Halieaceae</taxon>
        <taxon>Congregibacter</taxon>
    </lineage>
</organism>
<dbReference type="PANTHER" id="PTHR43767:SF7">
    <property type="entry name" value="MEDIUM_LONG-CHAIN-FATTY-ACID--COA LIGASE FADD8"/>
    <property type="match status" value="1"/>
</dbReference>
<evidence type="ECO:0000259" key="2">
    <source>
        <dbReference type="Pfam" id="PF13193"/>
    </source>
</evidence>
<evidence type="ECO:0000313" key="4">
    <source>
        <dbReference type="Proteomes" id="UP001626537"/>
    </source>
</evidence>
<dbReference type="InterPro" id="IPR020845">
    <property type="entry name" value="AMP-binding_CS"/>
</dbReference>
<dbReference type="Pfam" id="PF13193">
    <property type="entry name" value="AMP-binding_C"/>
    <property type="match status" value="1"/>
</dbReference>
<protein>
    <submittedName>
        <fullName evidence="3">AMP-binding protein</fullName>
    </submittedName>
</protein>
<dbReference type="RefSeq" id="WP_407348426.1">
    <property type="nucleotide sequence ID" value="NZ_CP136864.1"/>
</dbReference>
<dbReference type="InterPro" id="IPR000873">
    <property type="entry name" value="AMP-dep_synth/lig_dom"/>
</dbReference>
<name>A0ABZ0I430_9GAMM</name>
<dbReference type="InterPro" id="IPR045851">
    <property type="entry name" value="AMP-bd_C_sf"/>
</dbReference>
<dbReference type="SUPFAM" id="SSF56801">
    <property type="entry name" value="Acetyl-CoA synthetase-like"/>
    <property type="match status" value="1"/>
</dbReference>
<dbReference type="Gene3D" id="3.30.300.30">
    <property type="match status" value="1"/>
</dbReference>
<dbReference type="Proteomes" id="UP001626537">
    <property type="component" value="Chromosome"/>
</dbReference>
<proteinExistence type="predicted"/>
<evidence type="ECO:0000259" key="1">
    <source>
        <dbReference type="Pfam" id="PF00501"/>
    </source>
</evidence>
<reference evidence="3 4" key="1">
    <citation type="submission" date="2023-10" db="EMBL/GenBank/DDBJ databases">
        <title>Two novel species belonging to the OM43/NOR5 clade.</title>
        <authorList>
            <person name="Park M."/>
        </authorList>
    </citation>
    <scope>NUCLEOTIDE SEQUENCE [LARGE SCALE GENOMIC DNA]</scope>
    <source>
        <strain evidence="3 4">IMCC43200</strain>
    </source>
</reference>
<dbReference type="Pfam" id="PF00501">
    <property type="entry name" value="AMP-binding"/>
    <property type="match status" value="1"/>
</dbReference>
<dbReference type="Gene3D" id="3.40.50.12780">
    <property type="entry name" value="N-terminal domain of ligase-like"/>
    <property type="match status" value="1"/>
</dbReference>